<evidence type="ECO:0000259" key="1">
    <source>
        <dbReference type="Pfam" id="PF13966"/>
    </source>
</evidence>
<evidence type="ECO:0000313" key="2">
    <source>
        <dbReference type="EMBL" id="KAG2281009.1"/>
    </source>
</evidence>
<accession>A0A8X7UJN5</accession>
<protein>
    <recommendedName>
        <fullName evidence="1">Reverse transcriptase zinc-binding domain-containing protein</fullName>
    </recommendedName>
</protein>
<gene>
    <name evidence="2" type="ORF">Bca52824_052229</name>
</gene>
<evidence type="ECO:0000313" key="3">
    <source>
        <dbReference type="Proteomes" id="UP000886595"/>
    </source>
</evidence>
<dbReference type="InterPro" id="IPR026960">
    <property type="entry name" value="RVT-Znf"/>
</dbReference>
<dbReference type="OrthoDB" id="1113207at2759"/>
<sequence>MQPIGPPSSDSKSLKVSELLCPLTNRWDVEKIRRILPQYEDTILQIKTSSTTSLDTLFWLPEKSGIYSTKTGYGLGMTADKDQHLINEPVNWLKHIWNVKTGPKLKDFLWRVVKKAIPVSSNLERRGFPSFNCKSCGGHEDDLHVFLKCPLAKEVWNHMPTAQKPQNSIASLAELIKRGDSYTPLPPTGLTTPL</sequence>
<comment type="caution">
    <text evidence="2">The sequence shown here is derived from an EMBL/GenBank/DDBJ whole genome shotgun (WGS) entry which is preliminary data.</text>
</comment>
<dbReference type="Proteomes" id="UP000886595">
    <property type="component" value="Unassembled WGS sequence"/>
</dbReference>
<dbReference type="AlphaFoldDB" id="A0A8X7UJN5"/>
<feature type="domain" description="Reverse transcriptase zinc-binding" evidence="1">
    <location>
        <begin position="87"/>
        <end position="156"/>
    </location>
</feature>
<organism evidence="2 3">
    <name type="scientific">Brassica carinata</name>
    <name type="common">Ethiopian mustard</name>
    <name type="synonym">Abyssinian cabbage</name>
    <dbReference type="NCBI Taxonomy" id="52824"/>
    <lineage>
        <taxon>Eukaryota</taxon>
        <taxon>Viridiplantae</taxon>
        <taxon>Streptophyta</taxon>
        <taxon>Embryophyta</taxon>
        <taxon>Tracheophyta</taxon>
        <taxon>Spermatophyta</taxon>
        <taxon>Magnoliopsida</taxon>
        <taxon>eudicotyledons</taxon>
        <taxon>Gunneridae</taxon>
        <taxon>Pentapetalae</taxon>
        <taxon>rosids</taxon>
        <taxon>malvids</taxon>
        <taxon>Brassicales</taxon>
        <taxon>Brassicaceae</taxon>
        <taxon>Brassiceae</taxon>
        <taxon>Brassica</taxon>
    </lineage>
</organism>
<keyword evidence="3" id="KW-1185">Reference proteome</keyword>
<reference evidence="2 3" key="1">
    <citation type="submission" date="2020-02" db="EMBL/GenBank/DDBJ databases">
        <authorList>
            <person name="Ma Q."/>
            <person name="Huang Y."/>
            <person name="Song X."/>
            <person name="Pei D."/>
        </authorList>
    </citation>
    <scope>NUCLEOTIDE SEQUENCE [LARGE SCALE GENOMIC DNA]</scope>
    <source>
        <strain evidence="2">Sxm20200214</strain>
        <tissue evidence="2">Leaf</tissue>
    </source>
</reference>
<dbReference type="EMBL" id="JAAMPC010000011">
    <property type="protein sequence ID" value="KAG2281009.1"/>
    <property type="molecule type" value="Genomic_DNA"/>
</dbReference>
<dbReference type="Pfam" id="PF13966">
    <property type="entry name" value="zf-RVT"/>
    <property type="match status" value="1"/>
</dbReference>
<name>A0A8X7UJN5_BRACI</name>
<proteinExistence type="predicted"/>